<dbReference type="PANTHER" id="PTHR30173:SF43">
    <property type="entry name" value="ECF RNA POLYMERASE SIGMA FACTOR SIGI-RELATED"/>
    <property type="match status" value="1"/>
</dbReference>
<dbReference type="GO" id="GO:0000428">
    <property type="term" value="C:DNA-directed RNA polymerase complex"/>
    <property type="evidence" value="ECO:0007669"/>
    <property type="project" value="UniProtKB-KW"/>
</dbReference>
<evidence type="ECO:0000313" key="2">
    <source>
        <dbReference type="EMBL" id="MBA2891855.1"/>
    </source>
</evidence>
<dbReference type="InterPro" id="IPR013325">
    <property type="entry name" value="RNA_pol_sigma_r2"/>
</dbReference>
<dbReference type="Pfam" id="PF04542">
    <property type="entry name" value="Sigma70_r2"/>
    <property type="match status" value="1"/>
</dbReference>
<proteinExistence type="predicted"/>
<dbReference type="SUPFAM" id="SSF88946">
    <property type="entry name" value="Sigma2 domain of RNA polymerase sigma factors"/>
    <property type="match status" value="1"/>
</dbReference>
<gene>
    <name evidence="2" type="ORF">HNR30_003196</name>
</gene>
<dbReference type="PANTHER" id="PTHR30173">
    <property type="entry name" value="SIGMA 19 FACTOR"/>
    <property type="match status" value="1"/>
</dbReference>
<dbReference type="Gene3D" id="1.10.1740.10">
    <property type="match status" value="1"/>
</dbReference>
<dbReference type="EMBL" id="JACDUR010000003">
    <property type="protein sequence ID" value="MBA2891855.1"/>
    <property type="molecule type" value="Genomic_DNA"/>
</dbReference>
<sequence length="84" mass="8985">MSDVLAEAFAAQRERLRAVARRVLGSDADADDVVQEAWLRLARQDAATIDNLAGWLTTVVGRIVEISVVTDPGKLASIDLPSPA</sequence>
<feature type="domain" description="RNA polymerase sigma-70 region 2" evidence="1">
    <location>
        <begin position="13"/>
        <end position="60"/>
    </location>
</feature>
<keyword evidence="2" id="KW-0240">DNA-directed RNA polymerase</keyword>
<keyword evidence="2" id="KW-0804">Transcription</keyword>
<organism evidence="2 3">
    <name type="scientific">Nonomuraea soli</name>
    <dbReference type="NCBI Taxonomy" id="1032476"/>
    <lineage>
        <taxon>Bacteria</taxon>
        <taxon>Bacillati</taxon>
        <taxon>Actinomycetota</taxon>
        <taxon>Actinomycetes</taxon>
        <taxon>Streptosporangiales</taxon>
        <taxon>Streptosporangiaceae</taxon>
        <taxon>Nonomuraea</taxon>
    </lineage>
</organism>
<keyword evidence="3" id="KW-1185">Reference proteome</keyword>
<evidence type="ECO:0000313" key="3">
    <source>
        <dbReference type="Proteomes" id="UP000530928"/>
    </source>
</evidence>
<dbReference type="AlphaFoldDB" id="A0A7W0CIN4"/>
<dbReference type="Proteomes" id="UP000530928">
    <property type="component" value="Unassembled WGS sequence"/>
</dbReference>
<comment type="caution">
    <text evidence="2">The sequence shown here is derived from an EMBL/GenBank/DDBJ whole genome shotgun (WGS) entry which is preliminary data.</text>
</comment>
<reference evidence="2 3" key="1">
    <citation type="submission" date="2020-07" db="EMBL/GenBank/DDBJ databases">
        <title>Genomic Encyclopedia of Type Strains, Phase IV (KMG-IV): sequencing the most valuable type-strain genomes for metagenomic binning, comparative biology and taxonomic classification.</title>
        <authorList>
            <person name="Goeker M."/>
        </authorList>
    </citation>
    <scope>NUCLEOTIDE SEQUENCE [LARGE SCALE GENOMIC DNA]</scope>
    <source>
        <strain evidence="2 3">DSM 45533</strain>
    </source>
</reference>
<dbReference type="GO" id="GO:0006352">
    <property type="term" value="P:DNA-templated transcription initiation"/>
    <property type="evidence" value="ECO:0007669"/>
    <property type="project" value="InterPro"/>
</dbReference>
<dbReference type="InterPro" id="IPR007627">
    <property type="entry name" value="RNA_pol_sigma70_r2"/>
</dbReference>
<dbReference type="InterPro" id="IPR052704">
    <property type="entry name" value="ECF_Sigma-70_Domain"/>
</dbReference>
<protein>
    <submittedName>
        <fullName evidence="2">DNA-directed RNA polymerase specialized sigma24 family protein</fullName>
    </submittedName>
</protein>
<name>A0A7W0CIN4_9ACTN</name>
<accession>A0A7W0CIN4</accession>
<evidence type="ECO:0000259" key="1">
    <source>
        <dbReference type="Pfam" id="PF04542"/>
    </source>
</evidence>
<dbReference type="GO" id="GO:0016987">
    <property type="term" value="F:sigma factor activity"/>
    <property type="evidence" value="ECO:0007669"/>
    <property type="project" value="TreeGrafter"/>
</dbReference>